<sequence>MNRFYESLVLLTGLREVHHRNGQTRAPSDAEPSESPSRTFECFVNKLAQVCDSRRGGDTVTSLAILRHPDRLQYVFASNQRNAKDIEKTSEFVYSLLYYVGSRGPQPESPGGDDSSTMFRHLLRNILNFNSKRIRYYAKGLAGHLGNCIADCERDDSSDASLPTERESLVRAATVLLASPTYGRIVDRAKIGRIDQSLHWSELEHFIGRLASYIKAVQAIMGARKRFPELFEVDGFEVQFVASSTPLPNPMMAFQAGLPPIQRRSARPAHDIISRMTSDKDKIATYRHYAEELQRCGLDDRIAEQCGKPLFQPVVHSEILLLEWLLDEYAEETHSVPFYGDVKYIGCSKPTCRLCDCYFAAHNSGIRARPPHPNVYANWTIPAILDESDGEASREKTRMVDTVLGKIREDAFREMREKVSERKRFDSNTDSSLPTFQSHASVLANLDDLSSQISGLSIASRERYLHRVIKGKAPAGDDAWSVVAEEGGAENRSGREVNGDKGKGEDEDDDDGGGVIVFSGRKMRFISAGPRVY</sequence>
<dbReference type="PANTHER" id="PTHR42037:SF1">
    <property type="match status" value="1"/>
</dbReference>
<feature type="region of interest" description="Disordered" evidence="1">
    <location>
        <begin position="480"/>
        <end position="516"/>
    </location>
</feature>
<dbReference type="PANTHER" id="PTHR42037">
    <property type="match status" value="1"/>
</dbReference>
<comment type="caution">
    <text evidence="2">The sequence shown here is derived from an EMBL/GenBank/DDBJ whole genome shotgun (WGS) entry which is preliminary data.</text>
</comment>
<feature type="compositionally biased region" description="Basic and acidic residues" evidence="1">
    <location>
        <begin position="492"/>
        <end position="504"/>
    </location>
</feature>
<proteinExistence type="predicted"/>
<evidence type="ECO:0000256" key="1">
    <source>
        <dbReference type="SAM" id="MobiDB-lite"/>
    </source>
</evidence>
<reference evidence="2" key="1">
    <citation type="journal article" date="2020" name="Phytopathology">
        <title>Genome Sequence Resources of Colletotrichum truncatum, C. plurivorum, C. musicola, and C. sojae: Four Species Pathogenic to Soybean (Glycine max).</title>
        <authorList>
            <person name="Rogerio F."/>
            <person name="Boufleur T.R."/>
            <person name="Ciampi-Guillardi M."/>
            <person name="Sukno S.A."/>
            <person name="Thon M.R."/>
            <person name="Massola Junior N.S."/>
            <person name="Baroncelli R."/>
        </authorList>
    </citation>
    <scope>NUCLEOTIDE SEQUENCE</scope>
    <source>
        <strain evidence="2">LFN0074</strain>
    </source>
</reference>
<keyword evidence="3" id="KW-1185">Reference proteome</keyword>
<evidence type="ECO:0000313" key="2">
    <source>
        <dbReference type="EMBL" id="KAF6816173.1"/>
    </source>
</evidence>
<accession>A0A8H6JP78</accession>
<protein>
    <submittedName>
        <fullName evidence="2">Uncharacterized protein</fullName>
    </submittedName>
</protein>
<dbReference type="Pfam" id="PF14441">
    <property type="entry name" value="OTT_1508_deam"/>
    <property type="match status" value="1"/>
</dbReference>
<dbReference type="EMBL" id="WIGM01000681">
    <property type="protein sequence ID" value="KAF6816173.1"/>
    <property type="molecule type" value="Genomic_DNA"/>
</dbReference>
<gene>
    <name evidence="2" type="ORF">CMUS01_12315</name>
</gene>
<organism evidence="2 3">
    <name type="scientific">Colletotrichum musicola</name>
    <dbReference type="NCBI Taxonomy" id="2175873"/>
    <lineage>
        <taxon>Eukaryota</taxon>
        <taxon>Fungi</taxon>
        <taxon>Dikarya</taxon>
        <taxon>Ascomycota</taxon>
        <taxon>Pezizomycotina</taxon>
        <taxon>Sordariomycetes</taxon>
        <taxon>Hypocreomycetidae</taxon>
        <taxon>Glomerellales</taxon>
        <taxon>Glomerellaceae</taxon>
        <taxon>Colletotrichum</taxon>
        <taxon>Colletotrichum orchidearum species complex</taxon>
    </lineage>
</organism>
<dbReference type="Proteomes" id="UP000639643">
    <property type="component" value="Unassembled WGS sequence"/>
</dbReference>
<name>A0A8H6JP78_9PEZI</name>
<dbReference type="InterPro" id="IPR027796">
    <property type="entry name" value="OTT_1508_deam-like"/>
</dbReference>
<dbReference type="AlphaFoldDB" id="A0A8H6JP78"/>
<evidence type="ECO:0000313" key="3">
    <source>
        <dbReference type="Proteomes" id="UP000639643"/>
    </source>
</evidence>
<dbReference type="OrthoDB" id="3251507at2759"/>